<keyword evidence="3 5" id="KW-0863">Zinc-finger</keyword>
<keyword evidence="9" id="KW-1185">Reference proteome</keyword>
<dbReference type="InterPro" id="IPR036855">
    <property type="entry name" value="Znf_CCCH_sf"/>
</dbReference>
<protein>
    <recommendedName>
        <fullName evidence="7">C3H1-type domain-containing protein</fullName>
    </recommendedName>
</protein>
<evidence type="ECO:0000256" key="5">
    <source>
        <dbReference type="PROSITE-ProRule" id="PRU00723"/>
    </source>
</evidence>
<dbReference type="EMBL" id="KV426504">
    <property type="protein sequence ID" value="KZV80240.1"/>
    <property type="molecule type" value="Genomic_DNA"/>
</dbReference>
<feature type="compositionally biased region" description="Low complexity" evidence="6">
    <location>
        <begin position="71"/>
        <end position="82"/>
    </location>
</feature>
<feature type="zinc finger region" description="C3H1-type" evidence="5">
    <location>
        <begin position="91"/>
        <end position="119"/>
    </location>
</feature>
<dbReference type="GO" id="GO:0003729">
    <property type="term" value="F:mRNA binding"/>
    <property type="evidence" value="ECO:0007669"/>
    <property type="project" value="InterPro"/>
</dbReference>
<accession>A0A165BB57</accession>
<dbReference type="Pfam" id="PF18044">
    <property type="entry name" value="zf-CCCH_4"/>
    <property type="match status" value="1"/>
</dbReference>
<evidence type="ECO:0000313" key="9">
    <source>
        <dbReference type="Proteomes" id="UP000077266"/>
    </source>
</evidence>
<dbReference type="SUPFAM" id="SSF90229">
    <property type="entry name" value="CCCH zinc finger"/>
    <property type="match status" value="2"/>
</dbReference>
<feature type="region of interest" description="Disordered" evidence="6">
    <location>
        <begin position="23"/>
        <end position="89"/>
    </location>
</feature>
<feature type="zinc finger region" description="C3H1-type" evidence="5">
    <location>
        <begin position="179"/>
        <end position="207"/>
    </location>
</feature>
<evidence type="ECO:0000256" key="3">
    <source>
        <dbReference type="ARBA" id="ARBA00022771"/>
    </source>
</evidence>
<evidence type="ECO:0000259" key="7">
    <source>
        <dbReference type="PROSITE" id="PS50103"/>
    </source>
</evidence>
<dbReference type="AlphaFoldDB" id="A0A165BB57"/>
<feature type="domain" description="C3H1-type" evidence="7">
    <location>
        <begin position="91"/>
        <end position="119"/>
    </location>
</feature>
<evidence type="ECO:0000256" key="2">
    <source>
        <dbReference type="ARBA" id="ARBA00022737"/>
    </source>
</evidence>
<evidence type="ECO:0000256" key="1">
    <source>
        <dbReference type="ARBA" id="ARBA00022723"/>
    </source>
</evidence>
<dbReference type="Proteomes" id="UP000077266">
    <property type="component" value="Unassembled WGS sequence"/>
</dbReference>
<feature type="region of interest" description="Disordered" evidence="6">
    <location>
        <begin position="263"/>
        <end position="316"/>
    </location>
</feature>
<sequence length="542" mass="58927">MEYQTYPRIAHADDQATLVDDFPHHASKNDKFSPPTKAAYDPFASMRKHTREQYNTRGRRPLTDRVLAINRNSSSSRSLSQRRGSDASAPYPHVSVCRNFIKTGSCPYGDNCSFEHPAPPAPPAPAPAPERERSSSRVRYLPVPAVPPMFYSTYRRGSNGEIIDPSLLPAPVQAQKSLYYRTKPCRYWNADGSCPKGDKCTFIHDPALQNASSSTTSASPASTPGPSTPVSLPSTLRLPAPKPAREPHPAWRVVGGGVTLASMGVGASEDSQDEDDVEGMMQVDSQPSQSSQSQPQYQYASPPSSQSQGYAAPLPSPVMQQPVANFPQQYGVQQPGAPMFAYAYPAPAYYQPSMYSPGEERRGSYMVPVLVPAEQLGMMPYYIAPTPHGALSFEVPRTEDNVDELAQYAIDVSGVDGSARPFDAPEVEHYLGQDDEEEVECESGSILLDPPSGADDGFPWGNVEGAVEKWSWADEVEQHDKEMCDHEHDGVKTSPSTPRRMYQVSVASLVSFSPYSLILPAVVASLVIPSVALPLFAAAESP</sequence>
<feature type="domain" description="C3H1-type" evidence="7">
    <location>
        <begin position="179"/>
        <end position="207"/>
    </location>
</feature>
<dbReference type="InParanoid" id="A0A165BB57"/>
<gene>
    <name evidence="8" type="ORF">EXIGLDRAFT_781210</name>
</gene>
<dbReference type="GO" id="GO:0008270">
    <property type="term" value="F:zinc ion binding"/>
    <property type="evidence" value="ECO:0007669"/>
    <property type="project" value="UniProtKB-KW"/>
</dbReference>
<evidence type="ECO:0000313" key="8">
    <source>
        <dbReference type="EMBL" id="KZV80240.1"/>
    </source>
</evidence>
<dbReference type="SMART" id="SM00356">
    <property type="entry name" value="ZnF_C3H1"/>
    <property type="match status" value="2"/>
</dbReference>
<dbReference type="Pfam" id="PF00642">
    <property type="entry name" value="zf-CCCH"/>
    <property type="match status" value="1"/>
</dbReference>
<dbReference type="Gene3D" id="6.10.250.3220">
    <property type="match status" value="1"/>
</dbReference>
<feature type="region of interest" description="Disordered" evidence="6">
    <location>
        <begin position="210"/>
        <end position="251"/>
    </location>
</feature>
<evidence type="ECO:0000256" key="6">
    <source>
        <dbReference type="SAM" id="MobiDB-lite"/>
    </source>
</evidence>
<dbReference type="STRING" id="1314781.A0A165BB57"/>
<feature type="compositionally biased region" description="Low complexity" evidence="6">
    <location>
        <begin position="285"/>
        <end position="313"/>
    </location>
</feature>
<organism evidence="8 9">
    <name type="scientific">Exidia glandulosa HHB12029</name>
    <dbReference type="NCBI Taxonomy" id="1314781"/>
    <lineage>
        <taxon>Eukaryota</taxon>
        <taxon>Fungi</taxon>
        <taxon>Dikarya</taxon>
        <taxon>Basidiomycota</taxon>
        <taxon>Agaricomycotina</taxon>
        <taxon>Agaricomycetes</taxon>
        <taxon>Auriculariales</taxon>
        <taxon>Exidiaceae</taxon>
        <taxon>Exidia</taxon>
    </lineage>
</organism>
<dbReference type="InterPro" id="IPR045877">
    <property type="entry name" value="ZFP36-like"/>
</dbReference>
<keyword evidence="2" id="KW-0677">Repeat</keyword>
<dbReference type="PROSITE" id="PS50103">
    <property type="entry name" value="ZF_C3H1"/>
    <property type="match status" value="2"/>
</dbReference>
<dbReference type="PANTHER" id="PTHR12547">
    <property type="entry name" value="CCCH ZINC FINGER/TIS11-RELATED"/>
    <property type="match status" value="1"/>
</dbReference>
<dbReference type="InterPro" id="IPR000571">
    <property type="entry name" value="Znf_CCCH"/>
</dbReference>
<proteinExistence type="predicted"/>
<dbReference type="PANTHER" id="PTHR12547:SF18">
    <property type="entry name" value="PROTEIN TIS11"/>
    <property type="match status" value="1"/>
</dbReference>
<evidence type="ECO:0000256" key="4">
    <source>
        <dbReference type="ARBA" id="ARBA00022833"/>
    </source>
</evidence>
<keyword evidence="4 5" id="KW-0862">Zinc</keyword>
<dbReference type="Gene3D" id="4.10.1000.10">
    <property type="entry name" value="Zinc finger, CCCH-type"/>
    <property type="match status" value="1"/>
</dbReference>
<dbReference type="OrthoDB" id="411372at2759"/>
<dbReference type="InterPro" id="IPR041367">
    <property type="entry name" value="Znf-CCCH_4"/>
</dbReference>
<reference evidence="8 9" key="1">
    <citation type="journal article" date="2016" name="Mol. Biol. Evol.">
        <title>Comparative Genomics of Early-Diverging Mushroom-Forming Fungi Provides Insights into the Origins of Lignocellulose Decay Capabilities.</title>
        <authorList>
            <person name="Nagy L.G."/>
            <person name="Riley R."/>
            <person name="Tritt A."/>
            <person name="Adam C."/>
            <person name="Daum C."/>
            <person name="Floudas D."/>
            <person name="Sun H."/>
            <person name="Yadav J.S."/>
            <person name="Pangilinan J."/>
            <person name="Larsson K.H."/>
            <person name="Matsuura K."/>
            <person name="Barry K."/>
            <person name="Labutti K."/>
            <person name="Kuo R."/>
            <person name="Ohm R.A."/>
            <person name="Bhattacharya S.S."/>
            <person name="Shirouzu T."/>
            <person name="Yoshinaga Y."/>
            <person name="Martin F.M."/>
            <person name="Grigoriev I.V."/>
            <person name="Hibbett D.S."/>
        </authorList>
    </citation>
    <scope>NUCLEOTIDE SEQUENCE [LARGE SCALE GENOMIC DNA]</scope>
    <source>
        <strain evidence="8 9">HHB12029</strain>
    </source>
</reference>
<feature type="compositionally biased region" description="Low complexity" evidence="6">
    <location>
        <begin position="211"/>
        <end position="231"/>
    </location>
</feature>
<keyword evidence="1 5" id="KW-0479">Metal-binding</keyword>
<name>A0A165BB57_EXIGL</name>